<evidence type="ECO:0000256" key="9">
    <source>
        <dbReference type="RuleBase" id="RU361205"/>
    </source>
</evidence>
<dbReference type="GO" id="GO:0046656">
    <property type="term" value="P:folic acid biosynthetic process"/>
    <property type="evidence" value="ECO:0007669"/>
    <property type="project" value="UniProtKB-KW"/>
</dbReference>
<dbReference type="PROSITE" id="PS00793">
    <property type="entry name" value="DHPS_2"/>
    <property type="match status" value="1"/>
</dbReference>
<dbReference type="EC" id="2.5.1.15" evidence="4 9"/>
<feature type="domain" description="Pterin-binding" evidence="10">
    <location>
        <begin position="18"/>
        <end position="277"/>
    </location>
</feature>
<keyword evidence="5 9" id="KW-0808">Transferase</keyword>
<dbReference type="PROSITE" id="PS50972">
    <property type="entry name" value="PTERIN_BINDING"/>
    <property type="match status" value="1"/>
</dbReference>
<gene>
    <name evidence="11" type="primary">folP</name>
    <name evidence="11" type="ORF">H9847_08295</name>
</gene>
<dbReference type="InterPro" id="IPR011005">
    <property type="entry name" value="Dihydropteroate_synth-like_sf"/>
</dbReference>
<protein>
    <recommendedName>
        <fullName evidence="4 9">Dihydropteroate synthase</fullName>
        <shortName evidence="9">DHPS</shortName>
        <ecNumber evidence="4 9">2.5.1.15</ecNumber>
    </recommendedName>
    <alternativeName>
        <fullName evidence="9">Dihydropteroate pyrophosphorylase</fullName>
    </alternativeName>
</protein>
<evidence type="ECO:0000313" key="11">
    <source>
        <dbReference type="EMBL" id="MBU3844844.1"/>
    </source>
</evidence>
<dbReference type="CDD" id="cd00739">
    <property type="entry name" value="DHPS"/>
    <property type="match status" value="1"/>
</dbReference>
<comment type="catalytic activity">
    <reaction evidence="1">
        <text>(7,8-dihydropterin-6-yl)methyl diphosphate + 4-aminobenzoate = 7,8-dihydropteroate + diphosphate</text>
        <dbReference type="Rhea" id="RHEA:19949"/>
        <dbReference type="ChEBI" id="CHEBI:17836"/>
        <dbReference type="ChEBI" id="CHEBI:17839"/>
        <dbReference type="ChEBI" id="CHEBI:33019"/>
        <dbReference type="ChEBI" id="CHEBI:72950"/>
        <dbReference type="EC" id="2.5.1.15"/>
    </reaction>
</comment>
<dbReference type="PROSITE" id="PS00792">
    <property type="entry name" value="DHPS_1"/>
    <property type="match status" value="1"/>
</dbReference>
<evidence type="ECO:0000256" key="1">
    <source>
        <dbReference type="ARBA" id="ARBA00000012"/>
    </source>
</evidence>
<dbReference type="NCBIfam" id="TIGR01496">
    <property type="entry name" value="DHPS"/>
    <property type="match status" value="1"/>
</dbReference>
<evidence type="ECO:0000256" key="5">
    <source>
        <dbReference type="ARBA" id="ARBA00022679"/>
    </source>
</evidence>
<dbReference type="Pfam" id="PF00809">
    <property type="entry name" value="Pterin_bind"/>
    <property type="match status" value="1"/>
</dbReference>
<dbReference type="InterPro" id="IPR006390">
    <property type="entry name" value="DHP_synth_dom"/>
</dbReference>
<dbReference type="AlphaFoldDB" id="A0A948X056"/>
<reference evidence="11" key="1">
    <citation type="journal article" date="2021" name="PeerJ">
        <title>Extensive microbial diversity within the chicken gut microbiome revealed by metagenomics and culture.</title>
        <authorList>
            <person name="Gilroy R."/>
            <person name="Ravi A."/>
            <person name="Getino M."/>
            <person name="Pursley I."/>
            <person name="Horton D.L."/>
            <person name="Alikhan N.F."/>
            <person name="Baker D."/>
            <person name="Gharbi K."/>
            <person name="Hall N."/>
            <person name="Watson M."/>
            <person name="Adriaenssens E.M."/>
            <person name="Foster-Nyarko E."/>
            <person name="Jarju S."/>
            <person name="Secka A."/>
            <person name="Antonio M."/>
            <person name="Oren A."/>
            <person name="Chaudhuri R.R."/>
            <person name="La Ragione R."/>
            <person name="Hildebrand F."/>
            <person name="Pallen M.J."/>
        </authorList>
    </citation>
    <scope>NUCLEOTIDE SEQUENCE</scope>
    <source>
        <strain evidence="11">378</strain>
    </source>
</reference>
<evidence type="ECO:0000256" key="2">
    <source>
        <dbReference type="ARBA" id="ARBA00001946"/>
    </source>
</evidence>
<keyword evidence="8 9" id="KW-0289">Folate biosynthesis</keyword>
<keyword evidence="6 9" id="KW-0479">Metal-binding</keyword>
<proteinExistence type="inferred from homology"/>
<comment type="cofactor">
    <cofactor evidence="2 9">
        <name>Mg(2+)</name>
        <dbReference type="ChEBI" id="CHEBI:18420"/>
    </cofactor>
</comment>
<dbReference type="PANTHER" id="PTHR20941">
    <property type="entry name" value="FOLATE SYNTHESIS PROTEINS"/>
    <property type="match status" value="1"/>
</dbReference>
<evidence type="ECO:0000313" key="12">
    <source>
        <dbReference type="Proteomes" id="UP000733611"/>
    </source>
</evidence>
<reference evidence="11" key="2">
    <citation type="submission" date="2021-04" db="EMBL/GenBank/DDBJ databases">
        <authorList>
            <person name="Gilroy R."/>
        </authorList>
    </citation>
    <scope>NUCLEOTIDE SEQUENCE</scope>
    <source>
        <strain evidence="11">378</strain>
    </source>
</reference>
<dbReference type="SUPFAM" id="SSF51717">
    <property type="entry name" value="Dihydropteroate synthetase-like"/>
    <property type="match status" value="1"/>
</dbReference>
<dbReference type="GO" id="GO:0046654">
    <property type="term" value="P:tetrahydrofolate biosynthetic process"/>
    <property type="evidence" value="ECO:0007669"/>
    <property type="project" value="TreeGrafter"/>
</dbReference>
<dbReference type="InterPro" id="IPR045031">
    <property type="entry name" value="DHP_synth-like"/>
</dbReference>
<accession>A0A948X056</accession>
<dbReference type="Proteomes" id="UP000733611">
    <property type="component" value="Unassembled WGS sequence"/>
</dbReference>
<name>A0A948X056_9GAMM</name>
<sequence>MPSRILRAGERTLCLDEPQIMGILNVTPDSFSDGGNYMNLDAALAQAEKMVTAGAAIIDIGGESTRPGAQLVSIEEEISRVIPVVKAVVKHFPQVLVSVDTSSLEVITQAADCGAHIWNDIRALTRPHAIEIAAQYRLGVCLMHMQNTPQNMQDNPYYDQSQGGVVAAVKRFLQDRATLCEEYGISPEHIILDPGFGFGKSVSDNYSLLKHLGELTADTSYHLMAALSRKSMIGAVTGEKEPARRVVGSVVAAFYALEQGAQLLRVHDVAETVEAKKIFLATREAL</sequence>
<evidence type="ECO:0000256" key="6">
    <source>
        <dbReference type="ARBA" id="ARBA00022723"/>
    </source>
</evidence>
<dbReference type="EMBL" id="JAHLFE010000169">
    <property type="protein sequence ID" value="MBU3844844.1"/>
    <property type="molecule type" value="Genomic_DNA"/>
</dbReference>
<keyword evidence="7 9" id="KW-0460">Magnesium</keyword>
<dbReference type="Gene3D" id="3.20.20.20">
    <property type="entry name" value="Dihydropteroate synthase-like"/>
    <property type="match status" value="1"/>
</dbReference>
<dbReference type="InterPro" id="IPR000489">
    <property type="entry name" value="Pterin-binding_dom"/>
</dbReference>
<dbReference type="GO" id="GO:0046872">
    <property type="term" value="F:metal ion binding"/>
    <property type="evidence" value="ECO:0007669"/>
    <property type="project" value="UniProtKB-KW"/>
</dbReference>
<evidence type="ECO:0000256" key="3">
    <source>
        <dbReference type="ARBA" id="ARBA00004763"/>
    </source>
</evidence>
<comment type="caution">
    <text evidence="11">The sequence shown here is derived from an EMBL/GenBank/DDBJ whole genome shotgun (WGS) entry which is preliminary data.</text>
</comment>
<dbReference type="PANTHER" id="PTHR20941:SF1">
    <property type="entry name" value="FOLIC ACID SYNTHESIS PROTEIN FOL1"/>
    <property type="match status" value="1"/>
</dbReference>
<evidence type="ECO:0000259" key="10">
    <source>
        <dbReference type="PROSITE" id="PS50972"/>
    </source>
</evidence>
<comment type="similarity">
    <text evidence="9">Belongs to the DHPS family.</text>
</comment>
<evidence type="ECO:0000256" key="7">
    <source>
        <dbReference type="ARBA" id="ARBA00022842"/>
    </source>
</evidence>
<evidence type="ECO:0000256" key="8">
    <source>
        <dbReference type="ARBA" id="ARBA00022909"/>
    </source>
</evidence>
<comment type="function">
    <text evidence="9">Catalyzes the condensation of para-aminobenzoate (pABA) with 6-hydroxymethyl-7,8-dihydropterin diphosphate (DHPt-PP) to form 7,8-dihydropteroate (H2Pte), the immediate precursor of folate derivatives.</text>
</comment>
<comment type="pathway">
    <text evidence="3 9">Cofactor biosynthesis; tetrahydrofolate biosynthesis; 7,8-dihydrofolate from 2-amino-4-hydroxy-6-hydroxymethyl-7,8-dihydropteridine diphosphate and 4-aminobenzoate: step 1/2.</text>
</comment>
<organism evidence="11 12">
    <name type="scientific">Candidatus Anaerobiospirillum pullicola</name>
    <dbReference type="NCBI Taxonomy" id="2838451"/>
    <lineage>
        <taxon>Bacteria</taxon>
        <taxon>Pseudomonadati</taxon>
        <taxon>Pseudomonadota</taxon>
        <taxon>Gammaproteobacteria</taxon>
        <taxon>Aeromonadales</taxon>
        <taxon>Succinivibrionaceae</taxon>
        <taxon>Anaerobiospirillum</taxon>
    </lineage>
</organism>
<evidence type="ECO:0000256" key="4">
    <source>
        <dbReference type="ARBA" id="ARBA00012458"/>
    </source>
</evidence>
<dbReference type="GO" id="GO:0004156">
    <property type="term" value="F:dihydropteroate synthase activity"/>
    <property type="evidence" value="ECO:0007669"/>
    <property type="project" value="UniProtKB-EC"/>
</dbReference>
<dbReference type="GO" id="GO:0005829">
    <property type="term" value="C:cytosol"/>
    <property type="evidence" value="ECO:0007669"/>
    <property type="project" value="TreeGrafter"/>
</dbReference>